<keyword evidence="2" id="KW-1185">Reference proteome</keyword>
<accession>A0ABN9THQ0</accession>
<comment type="caution">
    <text evidence="1">The sequence shown here is derived from an EMBL/GenBank/DDBJ whole genome shotgun (WGS) entry which is preliminary data.</text>
</comment>
<sequence>MYPECKCALCGVQWVQATLLMRAQRASFSAFQLPPSHLSSSSRHCQKAPLAPGSKLATMMCAAISNLDNRRQRRYTNRLRACTMNFEHIIKARTCYREPLAMTGSASENLVA</sequence>
<gene>
    <name evidence="1" type="ORF">PCOR1329_LOCUS39015</name>
</gene>
<organism evidence="1 2">
    <name type="scientific">Prorocentrum cordatum</name>
    <dbReference type="NCBI Taxonomy" id="2364126"/>
    <lineage>
        <taxon>Eukaryota</taxon>
        <taxon>Sar</taxon>
        <taxon>Alveolata</taxon>
        <taxon>Dinophyceae</taxon>
        <taxon>Prorocentrales</taxon>
        <taxon>Prorocentraceae</taxon>
        <taxon>Prorocentrum</taxon>
    </lineage>
</organism>
<reference evidence="1" key="1">
    <citation type="submission" date="2023-10" db="EMBL/GenBank/DDBJ databases">
        <authorList>
            <person name="Chen Y."/>
            <person name="Shah S."/>
            <person name="Dougan E. K."/>
            <person name="Thang M."/>
            <person name="Chan C."/>
        </authorList>
    </citation>
    <scope>NUCLEOTIDE SEQUENCE [LARGE SCALE GENOMIC DNA]</scope>
</reference>
<evidence type="ECO:0000313" key="1">
    <source>
        <dbReference type="EMBL" id="CAK0845135.1"/>
    </source>
</evidence>
<evidence type="ECO:0000313" key="2">
    <source>
        <dbReference type="Proteomes" id="UP001189429"/>
    </source>
</evidence>
<proteinExistence type="predicted"/>
<name>A0ABN9THQ0_9DINO</name>
<dbReference type="Proteomes" id="UP001189429">
    <property type="component" value="Unassembled WGS sequence"/>
</dbReference>
<protein>
    <submittedName>
        <fullName evidence="1">Uncharacterized protein</fullName>
    </submittedName>
</protein>
<dbReference type="EMBL" id="CAUYUJ010014717">
    <property type="protein sequence ID" value="CAK0845135.1"/>
    <property type="molecule type" value="Genomic_DNA"/>
</dbReference>